<feature type="transmembrane region" description="Helical" evidence="8">
    <location>
        <begin position="36"/>
        <end position="57"/>
    </location>
</feature>
<evidence type="ECO:0000256" key="4">
    <source>
        <dbReference type="ARBA" id="ARBA00022723"/>
    </source>
</evidence>
<dbReference type="GO" id="GO:0020037">
    <property type="term" value="F:heme binding"/>
    <property type="evidence" value="ECO:0007669"/>
    <property type="project" value="InterPro"/>
</dbReference>
<keyword evidence="8" id="KW-1133">Transmembrane helix</keyword>
<dbReference type="Gene3D" id="1.10.630.10">
    <property type="entry name" value="Cytochrome P450"/>
    <property type="match status" value="2"/>
</dbReference>
<protein>
    <recommendedName>
        <fullName evidence="11">Cytochrome P450</fullName>
    </recommendedName>
</protein>
<dbReference type="InterPro" id="IPR001128">
    <property type="entry name" value="Cyt_P450"/>
</dbReference>
<keyword evidence="6" id="KW-0843">Virulence</keyword>
<gene>
    <name evidence="9" type="ORF">BHYA_0337g00020</name>
</gene>
<keyword evidence="8" id="KW-0812">Transmembrane</keyword>
<dbReference type="SUPFAM" id="SSF48264">
    <property type="entry name" value="Cytochrome P450"/>
    <property type="match status" value="1"/>
</dbReference>
<dbReference type="Pfam" id="PF00067">
    <property type="entry name" value="p450"/>
    <property type="match status" value="1"/>
</dbReference>
<accession>A0A4Z1G9V1</accession>
<proteinExistence type="inferred from homology"/>
<dbReference type="AlphaFoldDB" id="A0A4Z1G9V1"/>
<keyword evidence="3 7" id="KW-0349">Heme</keyword>
<dbReference type="PANTHER" id="PTHR24305:SF210">
    <property type="entry name" value="CYTOCHROME P450 MONOOXYGENASE ASQL-RELATED"/>
    <property type="match status" value="1"/>
</dbReference>
<dbReference type="EMBL" id="PQXK01000337">
    <property type="protein sequence ID" value="TGO32230.1"/>
    <property type="molecule type" value="Genomic_DNA"/>
</dbReference>
<dbReference type="PRINTS" id="PR00385">
    <property type="entry name" value="P450"/>
</dbReference>
<organism evidence="9 10">
    <name type="scientific">Botrytis hyacinthi</name>
    <dbReference type="NCBI Taxonomy" id="278943"/>
    <lineage>
        <taxon>Eukaryota</taxon>
        <taxon>Fungi</taxon>
        <taxon>Dikarya</taxon>
        <taxon>Ascomycota</taxon>
        <taxon>Pezizomycotina</taxon>
        <taxon>Leotiomycetes</taxon>
        <taxon>Helotiales</taxon>
        <taxon>Sclerotiniaceae</taxon>
        <taxon>Botrytis</taxon>
    </lineage>
</organism>
<keyword evidence="4 7" id="KW-0479">Metal-binding</keyword>
<dbReference type="GO" id="GO:0004497">
    <property type="term" value="F:monooxygenase activity"/>
    <property type="evidence" value="ECO:0007669"/>
    <property type="project" value="InterPro"/>
</dbReference>
<evidence type="ECO:0000256" key="8">
    <source>
        <dbReference type="SAM" id="Phobius"/>
    </source>
</evidence>
<dbReference type="Proteomes" id="UP000297814">
    <property type="component" value="Unassembled WGS sequence"/>
</dbReference>
<name>A0A4Z1G9V1_9HELO</name>
<evidence type="ECO:0000256" key="1">
    <source>
        <dbReference type="ARBA" id="ARBA00001971"/>
    </source>
</evidence>
<evidence type="ECO:0000256" key="6">
    <source>
        <dbReference type="ARBA" id="ARBA00023026"/>
    </source>
</evidence>
<dbReference type="InterPro" id="IPR002401">
    <property type="entry name" value="Cyt_P450_E_grp-I"/>
</dbReference>
<reference evidence="9 10" key="1">
    <citation type="submission" date="2017-12" db="EMBL/GenBank/DDBJ databases">
        <title>Comparative genomics of Botrytis spp.</title>
        <authorList>
            <person name="Valero-Jimenez C.A."/>
            <person name="Tapia P."/>
            <person name="Veloso J."/>
            <person name="Silva-Moreno E."/>
            <person name="Staats M."/>
            <person name="Valdes J.H."/>
            <person name="Van Kan J.A.L."/>
        </authorList>
    </citation>
    <scope>NUCLEOTIDE SEQUENCE [LARGE SCALE GENOMIC DNA]</scope>
    <source>
        <strain evidence="9 10">Bh0001</strain>
    </source>
</reference>
<comment type="similarity">
    <text evidence="2">Belongs to the cytochrome P450 family.</text>
</comment>
<dbReference type="InterPro" id="IPR050121">
    <property type="entry name" value="Cytochrome_P450_monoxygenase"/>
</dbReference>
<dbReference type="InterPro" id="IPR036396">
    <property type="entry name" value="Cyt_P450_sf"/>
</dbReference>
<evidence type="ECO:0000313" key="9">
    <source>
        <dbReference type="EMBL" id="TGO32230.1"/>
    </source>
</evidence>
<evidence type="ECO:0000256" key="7">
    <source>
        <dbReference type="PIRSR" id="PIRSR602401-1"/>
    </source>
</evidence>
<evidence type="ECO:0000256" key="2">
    <source>
        <dbReference type="ARBA" id="ARBA00010617"/>
    </source>
</evidence>
<sequence>MAIVVYFLSSIALLVVVKLTYNIYFHPLASYSGPLYLIASDIPLAVLPLLGTSQYLLKAAHDKYGDIVRIAPGTLSYIKPQAWSNIYGYKPNGGDVANFPKDPHFYNEMMLGRQTITLASDEEAIPIRRSLNSAFSHRSLLEQETMMQQCSQMVQLFYLSNEVIEAQATVVILADSETSSVAETAAVYRILTHPDIYKKLRKEIRSSFASIENIKLQDVLYKLPYLEAVVQETLRIHAPLANGFTRWVPEKNGAIICGQHVPQGTVVTINHYCSNTSESNFRDPMSFIPERWMGDATYTNDKREVVQPFFVGPRNCPGQQFALYIIKLTLAHLIWRFDLELGEGTKNWAEGQRIYNG</sequence>
<evidence type="ECO:0000256" key="5">
    <source>
        <dbReference type="ARBA" id="ARBA00023004"/>
    </source>
</evidence>
<feature type="transmembrane region" description="Helical" evidence="8">
    <location>
        <begin position="6"/>
        <end position="24"/>
    </location>
</feature>
<feature type="binding site" description="axial binding residue" evidence="7">
    <location>
        <position position="316"/>
    </location>
    <ligand>
        <name>heme</name>
        <dbReference type="ChEBI" id="CHEBI:30413"/>
    </ligand>
    <ligandPart>
        <name>Fe</name>
        <dbReference type="ChEBI" id="CHEBI:18248"/>
    </ligandPart>
</feature>
<evidence type="ECO:0000313" key="10">
    <source>
        <dbReference type="Proteomes" id="UP000297814"/>
    </source>
</evidence>
<evidence type="ECO:0000256" key="3">
    <source>
        <dbReference type="ARBA" id="ARBA00022617"/>
    </source>
</evidence>
<keyword evidence="8" id="KW-0472">Membrane</keyword>
<dbReference type="GO" id="GO:0005506">
    <property type="term" value="F:iron ion binding"/>
    <property type="evidence" value="ECO:0007669"/>
    <property type="project" value="InterPro"/>
</dbReference>
<comment type="cofactor">
    <cofactor evidence="1 7">
        <name>heme</name>
        <dbReference type="ChEBI" id="CHEBI:30413"/>
    </cofactor>
</comment>
<dbReference type="PRINTS" id="PR00463">
    <property type="entry name" value="EP450I"/>
</dbReference>
<comment type="caution">
    <text evidence="9">The sequence shown here is derived from an EMBL/GenBank/DDBJ whole genome shotgun (WGS) entry which is preliminary data.</text>
</comment>
<dbReference type="PANTHER" id="PTHR24305">
    <property type="entry name" value="CYTOCHROME P450"/>
    <property type="match status" value="1"/>
</dbReference>
<dbReference type="GO" id="GO:0016705">
    <property type="term" value="F:oxidoreductase activity, acting on paired donors, with incorporation or reduction of molecular oxygen"/>
    <property type="evidence" value="ECO:0007669"/>
    <property type="project" value="InterPro"/>
</dbReference>
<keyword evidence="10" id="KW-1185">Reference proteome</keyword>
<keyword evidence="5 7" id="KW-0408">Iron</keyword>
<evidence type="ECO:0008006" key="11">
    <source>
        <dbReference type="Google" id="ProtNLM"/>
    </source>
</evidence>